<dbReference type="PANTHER" id="PTHR21540">
    <property type="entry name" value="RING FINGER AND SWIM DOMAIN-CONTAINING PROTEIN 2"/>
    <property type="match status" value="1"/>
</dbReference>
<dbReference type="Proteomes" id="UP000225706">
    <property type="component" value="Unassembled WGS sequence"/>
</dbReference>
<reference evidence="10" key="1">
    <citation type="journal article" date="2017" name="bioRxiv">
        <title>Comparative analysis of the genomes of Stylophora pistillata and Acropora digitifera provides evidence for extensive differences between species of corals.</title>
        <authorList>
            <person name="Voolstra C.R."/>
            <person name="Li Y."/>
            <person name="Liew Y.J."/>
            <person name="Baumgarten S."/>
            <person name="Zoccola D."/>
            <person name="Flot J.-F."/>
            <person name="Tambutte S."/>
            <person name="Allemand D."/>
            <person name="Aranda M."/>
        </authorList>
    </citation>
    <scope>NUCLEOTIDE SEQUENCE [LARGE SCALE GENOMIC DNA]</scope>
</reference>
<evidence type="ECO:0000259" key="6">
    <source>
        <dbReference type="PROSITE" id="PS50089"/>
    </source>
</evidence>
<feature type="domain" description="RING-type" evidence="6">
    <location>
        <begin position="346"/>
        <end position="386"/>
    </location>
</feature>
<dbReference type="GO" id="GO:0061630">
    <property type="term" value="F:ubiquitin protein ligase activity"/>
    <property type="evidence" value="ECO:0007669"/>
    <property type="project" value="InterPro"/>
</dbReference>
<dbReference type="OrthoDB" id="5951475at2759"/>
<accession>A0A2B4SEP7</accession>
<keyword evidence="1" id="KW-0479">Metal-binding</keyword>
<keyword evidence="3" id="KW-0862">Zinc</keyword>
<dbReference type="GO" id="GO:0008270">
    <property type="term" value="F:zinc ion binding"/>
    <property type="evidence" value="ECO:0007669"/>
    <property type="project" value="UniProtKB-KW"/>
</dbReference>
<comment type="caution">
    <text evidence="9">The sequence shown here is derived from an EMBL/GenBank/DDBJ whole genome shotgun (WGS) entry which is preliminary data.</text>
</comment>
<dbReference type="InterPro" id="IPR043145">
    <property type="entry name" value="Znf_ZZ_sf"/>
</dbReference>
<dbReference type="AlphaFoldDB" id="A0A2B4SEP7"/>
<organism evidence="9 10">
    <name type="scientific">Stylophora pistillata</name>
    <name type="common">Smooth cauliflower coral</name>
    <dbReference type="NCBI Taxonomy" id="50429"/>
    <lineage>
        <taxon>Eukaryota</taxon>
        <taxon>Metazoa</taxon>
        <taxon>Cnidaria</taxon>
        <taxon>Anthozoa</taxon>
        <taxon>Hexacorallia</taxon>
        <taxon>Scleractinia</taxon>
        <taxon>Astrocoeniina</taxon>
        <taxon>Pocilloporidae</taxon>
        <taxon>Stylophora</taxon>
    </lineage>
</organism>
<dbReference type="PROSITE" id="PS50135">
    <property type="entry name" value="ZF_ZZ_2"/>
    <property type="match status" value="1"/>
</dbReference>
<dbReference type="InterPro" id="IPR007527">
    <property type="entry name" value="Znf_SWIM"/>
</dbReference>
<keyword evidence="10" id="KW-1185">Reference proteome</keyword>
<feature type="region of interest" description="Disordered" evidence="5">
    <location>
        <begin position="109"/>
        <end position="130"/>
    </location>
</feature>
<evidence type="ECO:0000256" key="5">
    <source>
        <dbReference type="SAM" id="MobiDB-lite"/>
    </source>
</evidence>
<dbReference type="PROSITE" id="PS01357">
    <property type="entry name" value="ZF_ZZ_1"/>
    <property type="match status" value="1"/>
</dbReference>
<dbReference type="CDD" id="cd16494">
    <property type="entry name" value="RING-CH-C4HC3_ZSWM2"/>
    <property type="match status" value="1"/>
</dbReference>
<evidence type="ECO:0000256" key="4">
    <source>
        <dbReference type="PROSITE-ProRule" id="PRU00228"/>
    </source>
</evidence>
<dbReference type="PROSITE" id="PS50966">
    <property type="entry name" value="ZF_SWIM"/>
    <property type="match status" value="1"/>
</dbReference>
<evidence type="ECO:0000256" key="1">
    <source>
        <dbReference type="ARBA" id="ARBA00022723"/>
    </source>
</evidence>
<evidence type="ECO:0000256" key="2">
    <source>
        <dbReference type="ARBA" id="ARBA00022771"/>
    </source>
</evidence>
<feature type="region of interest" description="Disordered" evidence="5">
    <location>
        <begin position="413"/>
        <end position="448"/>
    </location>
</feature>
<dbReference type="Pfam" id="PF13639">
    <property type="entry name" value="zf-RING_2"/>
    <property type="match status" value="1"/>
</dbReference>
<dbReference type="InterPro" id="IPR039903">
    <property type="entry name" value="Zswim2"/>
</dbReference>
<dbReference type="Gene3D" id="3.30.40.10">
    <property type="entry name" value="Zinc/RING finger domain, C3HC4 (zinc finger)"/>
    <property type="match status" value="2"/>
</dbReference>
<gene>
    <name evidence="9" type="primary">ZSWIM2</name>
    <name evidence="9" type="ORF">AWC38_SpisGene7737</name>
</gene>
<evidence type="ECO:0000313" key="10">
    <source>
        <dbReference type="Proteomes" id="UP000225706"/>
    </source>
</evidence>
<dbReference type="Pfam" id="PF00569">
    <property type="entry name" value="ZZ"/>
    <property type="match status" value="1"/>
</dbReference>
<dbReference type="Pfam" id="PF04434">
    <property type="entry name" value="SWIM"/>
    <property type="match status" value="1"/>
</dbReference>
<feature type="domain" description="RING-type" evidence="6">
    <location>
        <begin position="144"/>
        <end position="195"/>
    </location>
</feature>
<sequence>MARRIPWRRNCPDVVLNRIEEASQARIYLLRETGPTGFLLKEDGLDKKFKVFLGDQHSCTCQTFTKEKELCIHILWVLLKKFRVPKENQILFQLSLVEREINEVMRGGCSRSNRSKKKDSGKDMANTVDREKLKQKQIEEEDMCPICQDELLQKPEPLTYCKYGCGNSIHVKCMKIWAEHQRSTGETIIKCPLCRVDFGSFQELMDEFHKSSRRKTRAERQDLHLGATCKRCRVSPIAGKCYRCVVCADYHLCHSCFATDTHLQHSFQFRQKPSERWRAASRITPLPSAVITELENRDISDSDYELLLQLDRQVTDQDGIPANVIHSLPTQVLQDGHRLLGDRSNCGVCLQRFQVHQHIRTLPCRHPFHITCINTWLSNHSQCPVDGSYVGSVTTTASRQSNRQMMSGVRQFASGSSGSHVLGGAGKRPGQRLKGLNDSSTSEASLPSSFTLSGSRLMVAQNDKARSSGDFQIPSYDRLSSVEPPLMDHPRVTPHVGLFRVSSGGRDRTGFRHRASPESLAGIKSFTRYNLNFDPVNSSKPPLPPQTLNNNRSSSSETRRPRAKLDRTQRSNSVGELSLFASGTAVSLGSQTPLVDTDKKLKGQLMKGKLTTKNSRQSLSDPGLAVTLEPIVGSGISVYLPPIDID</sequence>
<dbReference type="PROSITE" id="PS50089">
    <property type="entry name" value="ZF_RING_2"/>
    <property type="match status" value="2"/>
</dbReference>
<name>A0A2B4SEP7_STYPI</name>
<dbReference type="EMBL" id="LSMT01000100">
    <property type="protein sequence ID" value="PFX27569.1"/>
    <property type="molecule type" value="Genomic_DNA"/>
</dbReference>
<feature type="compositionally biased region" description="Basic and acidic residues" evidence="5">
    <location>
        <begin position="557"/>
        <end position="569"/>
    </location>
</feature>
<dbReference type="Gene3D" id="3.30.60.90">
    <property type="match status" value="1"/>
</dbReference>
<evidence type="ECO:0000313" key="9">
    <source>
        <dbReference type="EMBL" id="PFX27569.1"/>
    </source>
</evidence>
<feature type="compositionally biased region" description="Basic and acidic residues" evidence="5">
    <location>
        <begin position="118"/>
        <end position="130"/>
    </location>
</feature>
<feature type="domain" description="SWIM-type" evidence="8">
    <location>
        <begin position="49"/>
        <end position="82"/>
    </location>
</feature>
<evidence type="ECO:0000256" key="3">
    <source>
        <dbReference type="ARBA" id="ARBA00022833"/>
    </source>
</evidence>
<dbReference type="SMART" id="SM00291">
    <property type="entry name" value="ZnF_ZZ"/>
    <property type="match status" value="1"/>
</dbReference>
<dbReference type="InterPro" id="IPR013083">
    <property type="entry name" value="Znf_RING/FYVE/PHD"/>
</dbReference>
<dbReference type="STRING" id="50429.A0A2B4SEP7"/>
<feature type="region of interest" description="Disordered" evidence="5">
    <location>
        <begin position="533"/>
        <end position="572"/>
    </location>
</feature>
<dbReference type="SMART" id="SM00184">
    <property type="entry name" value="RING"/>
    <property type="match status" value="2"/>
</dbReference>
<feature type="domain" description="ZZ-type" evidence="7">
    <location>
        <begin position="224"/>
        <end position="275"/>
    </location>
</feature>
<dbReference type="InterPro" id="IPR000433">
    <property type="entry name" value="Znf_ZZ"/>
</dbReference>
<feature type="compositionally biased region" description="Polar residues" evidence="5">
    <location>
        <begin position="437"/>
        <end position="448"/>
    </location>
</feature>
<dbReference type="SUPFAM" id="SSF57850">
    <property type="entry name" value="RING/U-box"/>
    <property type="match status" value="3"/>
</dbReference>
<evidence type="ECO:0000259" key="8">
    <source>
        <dbReference type="PROSITE" id="PS50966"/>
    </source>
</evidence>
<evidence type="ECO:0000259" key="7">
    <source>
        <dbReference type="PROSITE" id="PS50135"/>
    </source>
</evidence>
<keyword evidence="2 4" id="KW-0863">Zinc-finger</keyword>
<proteinExistence type="predicted"/>
<protein>
    <submittedName>
        <fullName evidence="9">E3 ubiquitin-protein ligase ZSWIM2</fullName>
    </submittedName>
</protein>
<dbReference type="InterPro" id="IPR001841">
    <property type="entry name" value="Znf_RING"/>
</dbReference>
<dbReference type="PANTHER" id="PTHR21540:SF3">
    <property type="entry name" value="E3 UBIQUITIN-PROTEIN LIGASE ZSWIM2"/>
    <property type="match status" value="1"/>
</dbReference>